<reference evidence="1 2" key="1">
    <citation type="submission" date="2016-05" db="EMBL/GenBank/DDBJ databases">
        <title>Non-Contiguous Finished Genome Sequence of Streptomyces parvulus 2297 Integrated Site-Specifically with Actinophage R4.</title>
        <authorList>
            <person name="Nishizawa T."/>
            <person name="Miura T."/>
            <person name="Harada C."/>
            <person name="Guo Y."/>
            <person name="Narisawa K."/>
            <person name="Ohta H."/>
            <person name="Takahashi H."/>
            <person name="Shirai M."/>
        </authorList>
    </citation>
    <scope>NUCLEOTIDE SEQUENCE [LARGE SCALE GENOMIC DNA]</scope>
    <source>
        <strain evidence="1 2">2297</strain>
        <plasmid evidence="2">pspa1</plasmid>
    </source>
</reference>
<dbReference type="Proteomes" id="UP000078468">
    <property type="component" value="Plasmid pspa1"/>
</dbReference>
<evidence type="ECO:0000313" key="1">
    <source>
        <dbReference type="EMBL" id="ANJ12083.1"/>
    </source>
</evidence>
<proteinExistence type="predicted"/>
<geneLocation type="plasmid" evidence="2">
    <name>pspa1</name>
</geneLocation>
<dbReference type="EMBL" id="CP015867">
    <property type="protein sequence ID" value="ANJ12083.1"/>
    <property type="molecule type" value="Genomic_DNA"/>
</dbReference>
<accession>A0A191VB26</accession>
<keyword evidence="1" id="KW-0614">Plasmid</keyword>
<gene>
    <name evidence="1" type="ORF">Spa2297_33970</name>
</gene>
<evidence type="ECO:0000313" key="2">
    <source>
        <dbReference type="Proteomes" id="UP000078468"/>
    </source>
</evidence>
<organism evidence="1 2">
    <name type="scientific">Streptomyces parvulus</name>
    <dbReference type="NCBI Taxonomy" id="146923"/>
    <lineage>
        <taxon>Bacteria</taxon>
        <taxon>Bacillati</taxon>
        <taxon>Actinomycetota</taxon>
        <taxon>Actinomycetes</taxon>
        <taxon>Kitasatosporales</taxon>
        <taxon>Streptomycetaceae</taxon>
        <taxon>Streptomyces</taxon>
    </lineage>
</organism>
<name>A0A191VB26_9ACTN</name>
<dbReference type="KEGG" id="spav:Spa2297_33970"/>
<sequence>MTPGERVRAGAGVELWLTEEGKHWSTPEVEHQFRSVVDGNIDLHTPSIGMTAETVGDRYFLSGIHVTGHPSVRVVVRTSDGEVTASVVRLPGRPGWGVWYTDVALHENLTIDRVTLQHESGREIASLTPSRP</sequence>
<dbReference type="AlphaFoldDB" id="A0A191VB26"/>
<protein>
    <submittedName>
        <fullName evidence="1">Uncharacterized protein</fullName>
    </submittedName>
</protein>